<evidence type="ECO:0000313" key="2">
    <source>
        <dbReference type="EMBL" id="GEK89394.1"/>
    </source>
</evidence>
<dbReference type="PANTHER" id="PTHR30543:SF21">
    <property type="entry name" value="NAD(P)H-DEPENDENT FMN REDUCTASE LOT6"/>
    <property type="match status" value="1"/>
</dbReference>
<proteinExistence type="predicted"/>
<organism evidence="3 4">
    <name type="scientific">Alkalibacterium putridalgicola</name>
    <dbReference type="NCBI Taxonomy" id="426703"/>
    <lineage>
        <taxon>Bacteria</taxon>
        <taxon>Bacillati</taxon>
        <taxon>Bacillota</taxon>
        <taxon>Bacilli</taxon>
        <taxon>Lactobacillales</taxon>
        <taxon>Carnobacteriaceae</taxon>
        <taxon>Alkalibacterium</taxon>
    </lineage>
</organism>
<accession>A0A1H7VJZ7</accession>
<dbReference type="InterPro" id="IPR029039">
    <property type="entry name" value="Flavoprotein-like_sf"/>
</dbReference>
<dbReference type="PANTHER" id="PTHR30543">
    <property type="entry name" value="CHROMATE REDUCTASE"/>
    <property type="match status" value="1"/>
</dbReference>
<dbReference type="Gene3D" id="3.40.50.360">
    <property type="match status" value="1"/>
</dbReference>
<keyword evidence="5" id="KW-1185">Reference proteome</keyword>
<dbReference type="GO" id="GO:0005829">
    <property type="term" value="C:cytosol"/>
    <property type="evidence" value="ECO:0007669"/>
    <property type="project" value="TreeGrafter"/>
</dbReference>
<dbReference type="SUPFAM" id="SSF52218">
    <property type="entry name" value="Flavoproteins"/>
    <property type="match status" value="1"/>
</dbReference>
<dbReference type="InterPro" id="IPR050712">
    <property type="entry name" value="NAD(P)H-dep_reductase"/>
</dbReference>
<dbReference type="GO" id="GO:0010181">
    <property type="term" value="F:FMN binding"/>
    <property type="evidence" value="ECO:0007669"/>
    <property type="project" value="TreeGrafter"/>
</dbReference>
<evidence type="ECO:0000313" key="3">
    <source>
        <dbReference type="EMBL" id="SEM09219.1"/>
    </source>
</evidence>
<reference evidence="2 5" key="2">
    <citation type="submission" date="2019-07" db="EMBL/GenBank/DDBJ databases">
        <title>Whole genome shotgun sequence of Alkalibacterium putridalgicola NBRC 103243.</title>
        <authorList>
            <person name="Hosoyama A."/>
            <person name="Uohara A."/>
            <person name="Ohji S."/>
            <person name="Ichikawa N."/>
        </authorList>
    </citation>
    <scope>NUCLEOTIDE SEQUENCE [LARGE SCALE GENOMIC DNA]</scope>
    <source>
        <strain evidence="2 5">NBRC 103243</strain>
    </source>
</reference>
<dbReference type="Pfam" id="PF03358">
    <property type="entry name" value="FMN_red"/>
    <property type="match status" value="1"/>
</dbReference>
<feature type="domain" description="NADPH-dependent FMN reductase-like" evidence="1">
    <location>
        <begin position="2"/>
        <end position="144"/>
    </location>
</feature>
<dbReference type="AlphaFoldDB" id="A0A1H7VJZ7"/>
<dbReference type="RefSeq" id="WP_091488931.1">
    <property type="nucleotide sequence ID" value="NZ_BJUX01000014.1"/>
</dbReference>
<dbReference type="EMBL" id="FOBL01000025">
    <property type="protein sequence ID" value="SEM09219.1"/>
    <property type="molecule type" value="Genomic_DNA"/>
</dbReference>
<dbReference type="InterPro" id="IPR005025">
    <property type="entry name" value="FMN_Rdtase-like_dom"/>
</dbReference>
<dbReference type="EMBL" id="BJUX01000014">
    <property type="protein sequence ID" value="GEK89394.1"/>
    <property type="molecule type" value="Genomic_DNA"/>
</dbReference>
<name>A0A1H7VJZ7_9LACT</name>
<dbReference type="Proteomes" id="UP000198548">
    <property type="component" value="Unassembled WGS sequence"/>
</dbReference>
<dbReference type="GO" id="GO:0016491">
    <property type="term" value="F:oxidoreductase activity"/>
    <property type="evidence" value="ECO:0007669"/>
    <property type="project" value="InterPro"/>
</dbReference>
<evidence type="ECO:0000313" key="4">
    <source>
        <dbReference type="Proteomes" id="UP000198548"/>
    </source>
</evidence>
<protein>
    <submittedName>
        <fullName evidence="2 3">FMN reductase</fullName>
    </submittedName>
</protein>
<dbReference type="STRING" id="426703.SAMN04488100_1251"/>
<sequence length="187" mass="20374">MVKIGVVTGSSRDARVNKQVAEYVLEKAKQVDGAEFELVDIKEFDLPLFNEAMPPAMANKNYEKEENNRWSEKIDSLDGFVFVTPEYNNAITPSLKNAIDYLGPEWGNKAAGIVAYGSTLGVAAQLSLRHILSNANVATVGPAGAFSLFTDFEEMTTFRPSEVHNATIQAVLETTAAWSKGLKGTRA</sequence>
<evidence type="ECO:0000259" key="1">
    <source>
        <dbReference type="Pfam" id="PF03358"/>
    </source>
</evidence>
<gene>
    <name evidence="2" type="ORF">APU01nite_14330</name>
    <name evidence="3" type="ORF">SAMN04488100_1251</name>
</gene>
<evidence type="ECO:0000313" key="5">
    <source>
        <dbReference type="Proteomes" id="UP000321425"/>
    </source>
</evidence>
<dbReference type="OrthoDB" id="9812295at2"/>
<dbReference type="Proteomes" id="UP000321425">
    <property type="component" value="Unassembled WGS sequence"/>
</dbReference>
<reference evidence="3 4" key="1">
    <citation type="submission" date="2016-10" db="EMBL/GenBank/DDBJ databases">
        <authorList>
            <person name="de Groot N.N."/>
        </authorList>
    </citation>
    <scope>NUCLEOTIDE SEQUENCE [LARGE SCALE GENOMIC DNA]</scope>
    <source>
        <strain evidence="3 4">DSM 19182</strain>
    </source>
</reference>